<dbReference type="EMBL" id="DF849967">
    <property type="protein sequence ID" value="GAT60950.1"/>
    <property type="molecule type" value="Genomic_DNA"/>
</dbReference>
<dbReference type="Pfam" id="PF00472">
    <property type="entry name" value="RF-1"/>
    <property type="match status" value="1"/>
</dbReference>
<accession>A0ABQ0MC64</accession>
<dbReference type="InterPro" id="IPR000352">
    <property type="entry name" value="Pep_chain_release_fac_I"/>
</dbReference>
<dbReference type="SUPFAM" id="SSF110916">
    <property type="entry name" value="Peptidyl-tRNA hydrolase domain-like"/>
    <property type="match status" value="1"/>
</dbReference>
<gene>
    <name evidence="3" type="ORF">MCHLO_17035</name>
</gene>
<dbReference type="PANTHER" id="PTHR11075:SF54">
    <property type="entry name" value="LARGE RIBOSOMAL SUBUNIT PROTEIN ML62"/>
    <property type="match status" value="1"/>
</dbReference>
<evidence type="ECO:0000313" key="3">
    <source>
        <dbReference type="EMBL" id="GAT60950.1"/>
    </source>
</evidence>
<feature type="compositionally biased region" description="Basic residues" evidence="1">
    <location>
        <begin position="172"/>
        <end position="191"/>
    </location>
</feature>
<dbReference type="Proteomes" id="UP000815677">
    <property type="component" value="Unassembled WGS sequence"/>
</dbReference>
<evidence type="ECO:0000313" key="4">
    <source>
        <dbReference type="Proteomes" id="UP000815677"/>
    </source>
</evidence>
<protein>
    <recommendedName>
        <fullName evidence="2">Prokaryotic-type class I peptide chain release factors domain-containing protein</fullName>
    </recommendedName>
</protein>
<feature type="domain" description="Prokaryotic-type class I peptide chain release factors" evidence="2">
    <location>
        <begin position="61"/>
        <end position="185"/>
    </location>
</feature>
<keyword evidence="4" id="KW-1185">Reference proteome</keyword>
<dbReference type="PANTHER" id="PTHR11075">
    <property type="entry name" value="PEPTIDE CHAIN RELEASE FACTOR"/>
    <property type="match status" value="1"/>
</dbReference>
<reference evidence="3" key="1">
    <citation type="submission" date="2014-09" db="EMBL/GenBank/DDBJ databases">
        <title>Genome sequence of the luminous mushroom Mycena chlorophos for searching fungal bioluminescence genes.</title>
        <authorList>
            <person name="Tanaka Y."/>
            <person name="Kasuga D."/>
            <person name="Oba Y."/>
            <person name="Hase S."/>
            <person name="Sato K."/>
            <person name="Oba Y."/>
            <person name="Sakakibara Y."/>
        </authorList>
    </citation>
    <scope>NUCLEOTIDE SEQUENCE</scope>
</reference>
<proteinExistence type="predicted"/>
<dbReference type="InterPro" id="IPR052104">
    <property type="entry name" value="Mito_Release_Factor_mL62"/>
</dbReference>
<name>A0ABQ0MC64_MYCCL</name>
<organism evidence="3 4">
    <name type="scientific">Mycena chlorophos</name>
    <name type="common">Agaric fungus</name>
    <name type="synonym">Agaricus chlorophos</name>
    <dbReference type="NCBI Taxonomy" id="658473"/>
    <lineage>
        <taxon>Eukaryota</taxon>
        <taxon>Fungi</taxon>
        <taxon>Dikarya</taxon>
        <taxon>Basidiomycota</taxon>
        <taxon>Agaricomycotina</taxon>
        <taxon>Agaricomycetes</taxon>
        <taxon>Agaricomycetidae</taxon>
        <taxon>Agaricales</taxon>
        <taxon>Marasmiineae</taxon>
        <taxon>Mycenaceae</taxon>
        <taxon>Mycena</taxon>
    </lineage>
</organism>
<sequence length="191" mass="21217">MILRLVQLFPARLRHAYNGAGTSLPIPPKLAALESTQDNARARQWISQFRATQIPKTASGVVLSFSRSSGPGGQNVNKVNTKATLRCAIAEDWIPLWANAALKRSPHYVASSQSIQIASTVFRSQAQNISDTLFKLHQVIIEAASAGIKNETSEEQKKHVEDLIKVAEARRRMEKTRRKDVKASRKPPRPE</sequence>
<evidence type="ECO:0000259" key="2">
    <source>
        <dbReference type="Pfam" id="PF00472"/>
    </source>
</evidence>
<feature type="region of interest" description="Disordered" evidence="1">
    <location>
        <begin position="168"/>
        <end position="191"/>
    </location>
</feature>
<dbReference type="Gene3D" id="3.30.160.20">
    <property type="match status" value="1"/>
</dbReference>
<evidence type="ECO:0000256" key="1">
    <source>
        <dbReference type="SAM" id="MobiDB-lite"/>
    </source>
</evidence>